<proteinExistence type="predicted"/>
<keyword evidence="3" id="KW-1185">Reference proteome</keyword>
<feature type="compositionally biased region" description="Low complexity" evidence="1">
    <location>
        <begin position="75"/>
        <end position="92"/>
    </location>
</feature>
<organism evidence="2 3">
    <name type="scientific">Jiella sonneratiae</name>
    <dbReference type="NCBI Taxonomy" id="2816856"/>
    <lineage>
        <taxon>Bacteria</taxon>
        <taxon>Pseudomonadati</taxon>
        <taxon>Pseudomonadota</taxon>
        <taxon>Alphaproteobacteria</taxon>
        <taxon>Hyphomicrobiales</taxon>
        <taxon>Aurantimonadaceae</taxon>
        <taxon>Jiella</taxon>
    </lineage>
</organism>
<dbReference type="Proteomes" id="UP000664288">
    <property type="component" value="Unassembled WGS sequence"/>
</dbReference>
<dbReference type="EMBL" id="JAFMPY010000017">
    <property type="protein sequence ID" value="MBO0905022.1"/>
    <property type="molecule type" value="Genomic_DNA"/>
</dbReference>
<sequence>MAEKKGFFRRIFSFGTASEEARTPDHGETPRPSDTELGRPEAPDPEVRPQAAASSVADTEAGAPPSDEGGITPLGERAAQTEATTGTGPAGEAQKKTSAVRSRWS</sequence>
<protein>
    <submittedName>
        <fullName evidence="2">Uncharacterized protein</fullName>
    </submittedName>
</protein>
<feature type="compositionally biased region" description="Polar residues" evidence="1">
    <location>
        <begin position="96"/>
        <end position="105"/>
    </location>
</feature>
<evidence type="ECO:0000313" key="3">
    <source>
        <dbReference type="Proteomes" id="UP000664288"/>
    </source>
</evidence>
<feature type="region of interest" description="Disordered" evidence="1">
    <location>
        <begin position="1"/>
        <end position="105"/>
    </location>
</feature>
<dbReference type="RefSeq" id="WP_207351664.1">
    <property type="nucleotide sequence ID" value="NZ_JAFMPY010000017.1"/>
</dbReference>
<comment type="caution">
    <text evidence="2">The sequence shown here is derived from an EMBL/GenBank/DDBJ whole genome shotgun (WGS) entry which is preliminary data.</text>
</comment>
<evidence type="ECO:0000313" key="2">
    <source>
        <dbReference type="EMBL" id="MBO0905022.1"/>
    </source>
</evidence>
<name>A0ABS3J5V2_9HYPH</name>
<accession>A0ABS3J5V2</accession>
<reference evidence="2 3" key="1">
    <citation type="submission" date="2021-03" db="EMBL/GenBank/DDBJ databases">
        <title>Whole genome sequence of Jiella sp. MQZ13P-4.</title>
        <authorList>
            <person name="Tuo L."/>
        </authorList>
    </citation>
    <scope>NUCLEOTIDE SEQUENCE [LARGE SCALE GENOMIC DNA]</scope>
    <source>
        <strain evidence="2 3">MQZ13P-4</strain>
    </source>
</reference>
<evidence type="ECO:0000256" key="1">
    <source>
        <dbReference type="SAM" id="MobiDB-lite"/>
    </source>
</evidence>
<gene>
    <name evidence="2" type="ORF">J1C47_15365</name>
</gene>
<feature type="compositionally biased region" description="Basic and acidic residues" evidence="1">
    <location>
        <begin position="19"/>
        <end position="47"/>
    </location>
</feature>